<evidence type="ECO:0008006" key="4">
    <source>
        <dbReference type="Google" id="ProtNLM"/>
    </source>
</evidence>
<evidence type="ECO:0000256" key="1">
    <source>
        <dbReference type="SAM" id="SignalP"/>
    </source>
</evidence>
<dbReference type="AlphaFoldDB" id="A0A4V6F243"/>
<gene>
    <name evidence="2" type="ORF">FAP39_06640</name>
</gene>
<name>A0A4V6F243_9RHOB</name>
<comment type="caution">
    <text evidence="2">The sequence shown here is derived from an EMBL/GenBank/DDBJ whole genome shotgun (WGS) entry which is preliminary data.</text>
</comment>
<evidence type="ECO:0000313" key="3">
    <source>
        <dbReference type="Proteomes" id="UP000306575"/>
    </source>
</evidence>
<keyword evidence="3" id="KW-1185">Reference proteome</keyword>
<evidence type="ECO:0000313" key="2">
    <source>
        <dbReference type="EMBL" id="TKZ21411.1"/>
    </source>
</evidence>
<dbReference type="OrthoDB" id="7849141at2"/>
<sequence>MKQILGVVAFGMTVMSGVSAYAEALNCTFPNQKIDGWIRGQVFLKPDGAGAYTVYDSLINQKHGGPIAARVSADNDKRLTVKWTLKRIELRHGDAPRVDYTLNYLKRDGSATINAQAPELNDYNKSSFAGGTFGARGSCQAK</sequence>
<dbReference type="EMBL" id="SULI01000005">
    <property type="protein sequence ID" value="TKZ21411.1"/>
    <property type="molecule type" value="Genomic_DNA"/>
</dbReference>
<keyword evidence="1" id="KW-0732">Signal</keyword>
<feature type="chain" id="PRO_5020495129" description="DUF2147 domain-containing protein" evidence="1">
    <location>
        <begin position="21"/>
        <end position="142"/>
    </location>
</feature>
<feature type="signal peptide" evidence="1">
    <location>
        <begin position="1"/>
        <end position="20"/>
    </location>
</feature>
<proteinExistence type="predicted"/>
<dbReference type="RefSeq" id="WP_138015614.1">
    <property type="nucleotide sequence ID" value="NZ_SULI01000005.1"/>
</dbReference>
<organism evidence="2 3">
    <name type="scientific">Shimia litoralis</name>
    <dbReference type="NCBI Taxonomy" id="420403"/>
    <lineage>
        <taxon>Bacteria</taxon>
        <taxon>Pseudomonadati</taxon>
        <taxon>Pseudomonadota</taxon>
        <taxon>Alphaproteobacteria</taxon>
        <taxon>Rhodobacterales</taxon>
        <taxon>Roseobacteraceae</taxon>
    </lineage>
</organism>
<accession>A0A4V6F243</accession>
<reference evidence="2 3" key="1">
    <citation type="submission" date="2019-04" db="EMBL/GenBank/DDBJ databases">
        <title>Genome sequence of Pelagicola litoralis CL-ES2.</title>
        <authorList>
            <person name="Cao J."/>
        </authorList>
    </citation>
    <scope>NUCLEOTIDE SEQUENCE [LARGE SCALE GENOMIC DNA]</scope>
    <source>
        <strain evidence="2 3">CL-ES2</strain>
    </source>
</reference>
<dbReference type="Proteomes" id="UP000306575">
    <property type="component" value="Unassembled WGS sequence"/>
</dbReference>
<protein>
    <recommendedName>
        <fullName evidence="4">DUF2147 domain-containing protein</fullName>
    </recommendedName>
</protein>